<comment type="caution">
    <text evidence="3">The sequence shown here is derived from an EMBL/GenBank/DDBJ whole genome shotgun (WGS) entry which is preliminary data.</text>
</comment>
<dbReference type="InterPro" id="IPR011051">
    <property type="entry name" value="RmlC_Cupin_sf"/>
</dbReference>
<dbReference type="InterPro" id="IPR013096">
    <property type="entry name" value="Cupin_2"/>
</dbReference>
<dbReference type="Proteomes" id="UP000546126">
    <property type="component" value="Unassembled WGS sequence"/>
</dbReference>
<accession>A0A7Y6MB87</accession>
<evidence type="ECO:0000259" key="2">
    <source>
        <dbReference type="Pfam" id="PF07883"/>
    </source>
</evidence>
<proteinExistence type="predicted"/>
<evidence type="ECO:0000313" key="4">
    <source>
        <dbReference type="Proteomes" id="UP000546126"/>
    </source>
</evidence>
<dbReference type="RefSeq" id="WP_175601555.1">
    <property type="nucleotide sequence ID" value="NZ_JABWGO010000003.1"/>
</dbReference>
<feature type="domain" description="Cupin type-2" evidence="2">
    <location>
        <begin position="76"/>
        <end position="141"/>
    </location>
</feature>
<dbReference type="Pfam" id="PF07883">
    <property type="entry name" value="Cupin_2"/>
    <property type="match status" value="1"/>
</dbReference>
<keyword evidence="4" id="KW-1185">Reference proteome</keyword>
<feature type="signal peptide" evidence="1">
    <location>
        <begin position="1"/>
        <end position="20"/>
    </location>
</feature>
<evidence type="ECO:0000313" key="3">
    <source>
        <dbReference type="EMBL" id="NUW42063.1"/>
    </source>
</evidence>
<keyword evidence="1" id="KW-0732">Signal</keyword>
<gene>
    <name evidence="3" type="ORF">HT134_18210</name>
</gene>
<feature type="chain" id="PRO_5039267811" evidence="1">
    <location>
        <begin position="21"/>
        <end position="156"/>
    </location>
</feature>
<reference evidence="3 4" key="1">
    <citation type="submission" date="2020-06" db="EMBL/GenBank/DDBJ databases">
        <authorList>
            <person name="Chanama M."/>
        </authorList>
    </citation>
    <scope>NUCLEOTIDE SEQUENCE [LARGE SCALE GENOMIC DNA]</scope>
    <source>
        <strain evidence="3 4">TBRC6557</strain>
    </source>
</reference>
<organism evidence="3 4">
    <name type="scientific">Nonomuraea rhodomycinica</name>
    <dbReference type="NCBI Taxonomy" id="1712872"/>
    <lineage>
        <taxon>Bacteria</taxon>
        <taxon>Bacillati</taxon>
        <taxon>Actinomycetota</taxon>
        <taxon>Actinomycetes</taxon>
        <taxon>Streptosporangiales</taxon>
        <taxon>Streptosporangiaceae</taxon>
        <taxon>Nonomuraea</taxon>
    </lineage>
</organism>
<dbReference type="Gene3D" id="2.60.120.10">
    <property type="entry name" value="Jelly Rolls"/>
    <property type="match status" value="1"/>
</dbReference>
<sequence>MIKKLVPVALAASLALVAVAAPGSSARSRPAQASGTASGEVVYHRHGKGGSPCEGLEGCTFVQLQGDPEKGASEAMFTLKAGTPFSPHWHTSPERVVGVSGVMLWHVQGHKTYRVGAGDYLSYPSKAVHWGRCAPGADCVYYVHDALPYDFHPAAR</sequence>
<dbReference type="SUPFAM" id="SSF51182">
    <property type="entry name" value="RmlC-like cupins"/>
    <property type="match status" value="1"/>
</dbReference>
<dbReference type="InterPro" id="IPR014710">
    <property type="entry name" value="RmlC-like_jellyroll"/>
</dbReference>
<protein>
    <submittedName>
        <fullName evidence="3">Cupin domain-containing protein</fullName>
    </submittedName>
</protein>
<dbReference type="EMBL" id="JABWGO010000003">
    <property type="protein sequence ID" value="NUW42063.1"/>
    <property type="molecule type" value="Genomic_DNA"/>
</dbReference>
<name>A0A7Y6MB87_9ACTN</name>
<evidence type="ECO:0000256" key="1">
    <source>
        <dbReference type="SAM" id="SignalP"/>
    </source>
</evidence>
<dbReference type="AlphaFoldDB" id="A0A7Y6MB87"/>